<dbReference type="PANTHER" id="PTHR43477">
    <property type="entry name" value="DIHYDROANTICAPSIN 7-DEHYDROGENASE"/>
    <property type="match status" value="1"/>
</dbReference>
<accession>A0A072P7D3</accession>
<dbReference type="InterPro" id="IPR002347">
    <property type="entry name" value="SDR_fam"/>
</dbReference>
<sequence>MPLKYLNKLRDKRVLVVGGTSGMGFAAAEAAVEYGANVVVASSKLEKVQDAIGRLRKSYPEAADRIRGKPVDLSAADVEEQIVALFEFASEGGKHTLDHVIITSGDSFKLTPLSELDSEKIQAVTKVRLVGTLLLAKVSSRYLKSSPTSSLTLTGGVTDARPVPGWVAMGAVGAGQRGITRALAHDMKPIRVNLVCPGFVKTEMIDMFPAEQLQRILTIYKEKALTGTIGTPEDLAEVYLSLMKNEFINGAEVSSDGGYLIS</sequence>
<evidence type="ECO:0000256" key="1">
    <source>
        <dbReference type="ARBA" id="ARBA00006484"/>
    </source>
</evidence>
<protein>
    <recommendedName>
        <fullName evidence="6">Alcohol dehydrogenase</fullName>
    </recommendedName>
</protein>
<dbReference type="Gene3D" id="3.40.50.720">
    <property type="entry name" value="NAD(P)-binding Rossmann-like Domain"/>
    <property type="match status" value="1"/>
</dbReference>
<evidence type="ECO:0008006" key="6">
    <source>
        <dbReference type="Google" id="ProtNLM"/>
    </source>
</evidence>
<keyword evidence="3" id="KW-0560">Oxidoreductase</keyword>
<dbReference type="HOGENOM" id="CLU_010194_15_2_1"/>
<dbReference type="InterPro" id="IPR051122">
    <property type="entry name" value="SDR_DHRS6-like"/>
</dbReference>
<keyword evidence="5" id="KW-1185">Reference proteome</keyword>
<dbReference type="OrthoDB" id="294295at2759"/>
<evidence type="ECO:0000313" key="4">
    <source>
        <dbReference type="EMBL" id="KEF51515.1"/>
    </source>
</evidence>
<comment type="similarity">
    <text evidence="1">Belongs to the short-chain dehydrogenases/reductases (SDR) family.</text>
</comment>
<proteinExistence type="inferred from homology"/>
<dbReference type="InterPro" id="IPR057571">
    <property type="entry name" value="SDR_PhqE-like"/>
</dbReference>
<dbReference type="RefSeq" id="XP_013254105.1">
    <property type="nucleotide sequence ID" value="XM_013398651.1"/>
</dbReference>
<dbReference type="PANTHER" id="PTHR43477:SF1">
    <property type="entry name" value="DIHYDROANTICAPSIN 7-DEHYDROGENASE"/>
    <property type="match status" value="1"/>
</dbReference>
<reference evidence="4 5" key="1">
    <citation type="submission" date="2013-03" db="EMBL/GenBank/DDBJ databases">
        <title>The Genome Sequence of Exophiala aquamarina CBS 119918.</title>
        <authorList>
            <consortium name="The Broad Institute Genomics Platform"/>
            <person name="Cuomo C."/>
            <person name="de Hoog S."/>
            <person name="Gorbushina A."/>
            <person name="Walker B."/>
            <person name="Young S.K."/>
            <person name="Zeng Q."/>
            <person name="Gargeya S."/>
            <person name="Fitzgerald M."/>
            <person name="Haas B."/>
            <person name="Abouelleil A."/>
            <person name="Allen A.W."/>
            <person name="Alvarado L."/>
            <person name="Arachchi H.M."/>
            <person name="Berlin A.M."/>
            <person name="Chapman S.B."/>
            <person name="Gainer-Dewar J."/>
            <person name="Goldberg J."/>
            <person name="Griggs A."/>
            <person name="Gujja S."/>
            <person name="Hansen M."/>
            <person name="Howarth C."/>
            <person name="Imamovic A."/>
            <person name="Ireland A."/>
            <person name="Larimer J."/>
            <person name="McCowan C."/>
            <person name="Murphy C."/>
            <person name="Pearson M."/>
            <person name="Poon T.W."/>
            <person name="Priest M."/>
            <person name="Roberts A."/>
            <person name="Saif S."/>
            <person name="Shea T."/>
            <person name="Sisk P."/>
            <person name="Sykes S."/>
            <person name="Wortman J."/>
            <person name="Nusbaum C."/>
            <person name="Birren B."/>
        </authorList>
    </citation>
    <scope>NUCLEOTIDE SEQUENCE [LARGE SCALE GENOMIC DNA]</scope>
    <source>
        <strain evidence="4 5">CBS 119918</strain>
    </source>
</reference>
<dbReference type="AlphaFoldDB" id="A0A072P7D3"/>
<dbReference type="Pfam" id="PF23441">
    <property type="entry name" value="SDR"/>
    <property type="match status" value="1"/>
</dbReference>
<comment type="caution">
    <text evidence="4">The sequence shown here is derived from an EMBL/GenBank/DDBJ whole genome shotgun (WGS) entry which is preliminary data.</text>
</comment>
<evidence type="ECO:0000313" key="5">
    <source>
        <dbReference type="Proteomes" id="UP000027920"/>
    </source>
</evidence>
<dbReference type="VEuPathDB" id="FungiDB:A1O9_12432"/>
<dbReference type="GO" id="GO:0016491">
    <property type="term" value="F:oxidoreductase activity"/>
    <property type="evidence" value="ECO:0007669"/>
    <property type="project" value="UniProtKB-KW"/>
</dbReference>
<dbReference type="STRING" id="1182545.A0A072P7D3"/>
<dbReference type="InterPro" id="IPR036291">
    <property type="entry name" value="NAD(P)-bd_dom_sf"/>
</dbReference>
<name>A0A072P7D3_9EURO</name>
<organism evidence="4 5">
    <name type="scientific">Exophiala aquamarina CBS 119918</name>
    <dbReference type="NCBI Taxonomy" id="1182545"/>
    <lineage>
        <taxon>Eukaryota</taxon>
        <taxon>Fungi</taxon>
        <taxon>Dikarya</taxon>
        <taxon>Ascomycota</taxon>
        <taxon>Pezizomycotina</taxon>
        <taxon>Eurotiomycetes</taxon>
        <taxon>Chaetothyriomycetidae</taxon>
        <taxon>Chaetothyriales</taxon>
        <taxon>Herpotrichiellaceae</taxon>
        <taxon>Exophiala</taxon>
    </lineage>
</organism>
<keyword evidence="2" id="KW-0521">NADP</keyword>
<gene>
    <name evidence="4" type="ORF">A1O9_12432</name>
</gene>
<dbReference type="PRINTS" id="PR00081">
    <property type="entry name" value="GDHRDH"/>
</dbReference>
<evidence type="ECO:0000256" key="2">
    <source>
        <dbReference type="ARBA" id="ARBA00022857"/>
    </source>
</evidence>
<dbReference type="CDD" id="cd05233">
    <property type="entry name" value="SDR_c"/>
    <property type="match status" value="1"/>
</dbReference>
<dbReference type="EMBL" id="AMGV01000023">
    <property type="protein sequence ID" value="KEF51515.1"/>
    <property type="molecule type" value="Genomic_DNA"/>
</dbReference>
<dbReference type="Proteomes" id="UP000027920">
    <property type="component" value="Unassembled WGS sequence"/>
</dbReference>
<evidence type="ECO:0000256" key="3">
    <source>
        <dbReference type="ARBA" id="ARBA00023002"/>
    </source>
</evidence>
<dbReference type="SUPFAM" id="SSF51735">
    <property type="entry name" value="NAD(P)-binding Rossmann-fold domains"/>
    <property type="match status" value="1"/>
</dbReference>
<dbReference type="GeneID" id="25287326"/>